<evidence type="ECO:0000256" key="2">
    <source>
        <dbReference type="SAM" id="Phobius"/>
    </source>
</evidence>
<dbReference type="Proteomes" id="UP000546642">
    <property type="component" value="Unassembled WGS sequence"/>
</dbReference>
<evidence type="ECO:0000313" key="3">
    <source>
        <dbReference type="EMBL" id="MBB6171466.1"/>
    </source>
</evidence>
<evidence type="ECO:0000256" key="1">
    <source>
        <dbReference type="SAM" id="MobiDB-lite"/>
    </source>
</evidence>
<keyword evidence="2" id="KW-1133">Transmembrane helix</keyword>
<name>A0A7W9YH75_9ACTN</name>
<organism evidence="3 4">
    <name type="scientific">Nocardiopsis mwathae</name>
    <dbReference type="NCBI Taxonomy" id="1472723"/>
    <lineage>
        <taxon>Bacteria</taxon>
        <taxon>Bacillati</taxon>
        <taxon>Actinomycetota</taxon>
        <taxon>Actinomycetes</taxon>
        <taxon>Streptosporangiales</taxon>
        <taxon>Nocardiopsidaceae</taxon>
        <taxon>Nocardiopsis</taxon>
    </lineage>
</organism>
<dbReference type="InterPro" id="IPR021401">
    <property type="entry name" value="DUF3040"/>
</dbReference>
<keyword evidence="4" id="KW-1185">Reference proteome</keyword>
<sequence length="98" mass="10337">MALREYERRVLAEIEHRLSEDDPDLAGYLRTFNAEAPTPPEPPERPGLGWRPWAVCGLVSLAVIALLLALIVTAPGLREVPAGTGGGTETVAPAPGVG</sequence>
<accession>A0A7W9YH75</accession>
<dbReference type="AlphaFoldDB" id="A0A7W9YH75"/>
<protein>
    <recommendedName>
        <fullName evidence="5">DUF3040 domain-containing protein</fullName>
    </recommendedName>
</protein>
<dbReference type="EMBL" id="JACHDS010000001">
    <property type="protein sequence ID" value="MBB6171466.1"/>
    <property type="molecule type" value="Genomic_DNA"/>
</dbReference>
<keyword evidence="2" id="KW-0472">Membrane</keyword>
<feature type="transmembrane region" description="Helical" evidence="2">
    <location>
        <begin position="50"/>
        <end position="72"/>
    </location>
</feature>
<reference evidence="3 4" key="1">
    <citation type="submission" date="2020-08" db="EMBL/GenBank/DDBJ databases">
        <title>Sequencing the genomes of 1000 actinobacteria strains.</title>
        <authorList>
            <person name="Klenk H.-P."/>
        </authorList>
    </citation>
    <scope>NUCLEOTIDE SEQUENCE [LARGE SCALE GENOMIC DNA]</scope>
    <source>
        <strain evidence="3 4">DSM 46659</strain>
    </source>
</reference>
<comment type="caution">
    <text evidence="3">The sequence shown here is derived from an EMBL/GenBank/DDBJ whole genome shotgun (WGS) entry which is preliminary data.</text>
</comment>
<evidence type="ECO:0008006" key="5">
    <source>
        <dbReference type="Google" id="ProtNLM"/>
    </source>
</evidence>
<dbReference type="Pfam" id="PF11239">
    <property type="entry name" value="DUF3040"/>
    <property type="match status" value="1"/>
</dbReference>
<dbReference type="RefSeq" id="WP_184074731.1">
    <property type="nucleotide sequence ID" value="NZ_JACHDS010000001.1"/>
</dbReference>
<proteinExistence type="predicted"/>
<evidence type="ECO:0000313" key="4">
    <source>
        <dbReference type="Proteomes" id="UP000546642"/>
    </source>
</evidence>
<keyword evidence="2" id="KW-0812">Transmembrane</keyword>
<feature type="region of interest" description="Disordered" evidence="1">
    <location>
        <begin position="79"/>
        <end position="98"/>
    </location>
</feature>
<gene>
    <name evidence="3" type="ORF">HNR23_001526</name>
</gene>